<organism evidence="2 3">
    <name type="scientific">Brachyspira aalborgi</name>
    <dbReference type="NCBI Taxonomy" id="29522"/>
    <lineage>
        <taxon>Bacteria</taxon>
        <taxon>Pseudomonadati</taxon>
        <taxon>Spirochaetota</taxon>
        <taxon>Spirochaetia</taxon>
        <taxon>Brachyspirales</taxon>
        <taxon>Brachyspiraceae</taxon>
        <taxon>Brachyspira</taxon>
    </lineage>
</organism>
<evidence type="ECO:0000313" key="2">
    <source>
        <dbReference type="EMBL" id="TXJ45314.1"/>
    </source>
</evidence>
<feature type="domain" description="Antitoxin SocA-like Panacea" evidence="1">
    <location>
        <begin position="32"/>
        <end position="121"/>
    </location>
</feature>
<dbReference type="Proteomes" id="UP000324574">
    <property type="component" value="Unassembled WGS sequence"/>
</dbReference>
<reference evidence="2 3" key="1">
    <citation type="journal article" date="1992" name="Lakartidningen">
        <title>[Penicillin V and not amoxicillin is the first choice preparation in acute otitis].</title>
        <authorList>
            <person name="Kamme C."/>
            <person name="Lundgren K."/>
            <person name="Prellner K."/>
        </authorList>
    </citation>
    <scope>NUCLEOTIDE SEQUENCE [LARGE SCALE GENOMIC DNA]</scope>
    <source>
        <strain evidence="2 3">PC3714II</strain>
    </source>
</reference>
<proteinExistence type="predicted"/>
<dbReference type="RefSeq" id="WP_147525965.1">
    <property type="nucleotide sequence ID" value="NZ_SAYG01000006.1"/>
</dbReference>
<protein>
    <submittedName>
        <fullName evidence="2">DUF4065 domain-containing protein</fullName>
    </submittedName>
</protein>
<dbReference type="AlphaFoldDB" id="A0A5C8F787"/>
<comment type="caution">
    <text evidence="2">The sequence shown here is derived from an EMBL/GenBank/DDBJ whole genome shotgun (WGS) entry which is preliminary data.</text>
</comment>
<dbReference type="Pfam" id="PF13274">
    <property type="entry name" value="SocA_Panacea"/>
    <property type="match status" value="1"/>
</dbReference>
<dbReference type="EMBL" id="SAYG01000006">
    <property type="protein sequence ID" value="TXJ45314.1"/>
    <property type="molecule type" value="Genomic_DNA"/>
</dbReference>
<evidence type="ECO:0000313" key="3">
    <source>
        <dbReference type="Proteomes" id="UP000324574"/>
    </source>
</evidence>
<sequence length="151" mass="17840">METLGYDSLVIASYIEKKCKDNKFYDLNNTKIQKLLYCCYGSVLAIKNKRLCLEYPRAWQYGPVFPKVFKYFKKNKTFNKISPPEFQTDIKSILDMVIEFFGKFNSGQLSDWSHEEGSPWHSVIKLQGKKFGSFIPDEDIKDYFEHYVIEK</sequence>
<evidence type="ECO:0000259" key="1">
    <source>
        <dbReference type="Pfam" id="PF13274"/>
    </source>
</evidence>
<accession>A0A5C8F787</accession>
<gene>
    <name evidence="2" type="ORF">EPJ70_02705</name>
</gene>
<dbReference type="InterPro" id="IPR025272">
    <property type="entry name" value="SocA_Panacea"/>
</dbReference>
<name>A0A5C8F787_9SPIR</name>